<evidence type="ECO:0000313" key="7">
    <source>
        <dbReference type="EMBL" id="RKX70367.1"/>
    </source>
</evidence>
<evidence type="ECO:0000256" key="4">
    <source>
        <dbReference type="ARBA" id="ARBA00023172"/>
    </source>
</evidence>
<evidence type="ECO:0000256" key="2">
    <source>
        <dbReference type="ARBA" id="ARBA00022578"/>
    </source>
</evidence>
<gene>
    <name evidence="7" type="ORF">DRP43_03420</name>
</gene>
<accession>A0A660SI07</accession>
<dbReference type="EMBL" id="QNBD01000138">
    <property type="protein sequence ID" value="RKX70367.1"/>
    <property type="molecule type" value="Genomic_DNA"/>
</dbReference>
<proteinExistence type="inferred from homology"/>
<dbReference type="NCBIfam" id="NF040570">
    <property type="entry name" value="guided_TnpB"/>
    <property type="match status" value="1"/>
</dbReference>
<dbReference type="Pfam" id="PF07282">
    <property type="entry name" value="Cas12f1-like_TNB"/>
    <property type="match status" value="1"/>
</dbReference>
<feature type="domain" description="Cas12f1-like TNB" evidence="6">
    <location>
        <begin position="109"/>
        <end position="174"/>
    </location>
</feature>
<dbReference type="InterPro" id="IPR010095">
    <property type="entry name" value="Cas12f1-like_TNB"/>
</dbReference>
<organism evidence="7 8">
    <name type="scientific">candidate division TA06 bacterium</name>
    <dbReference type="NCBI Taxonomy" id="2250710"/>
    <lineage>
        <taxon>Bacteria</taxon>
        <taxon>Bacteria division TA06</taxon>
    </lineage>
</organism>
<protein>
    <recommendedName>
        <fullName evidence="9">Transposase</fullName>
    </recommendedName>
</protein>
<dbReference type="GO" id="GO:0032196">
    <property type="term" value="P:transposition"/>
    <property type="evidence" value="ECO:0007669"/>
    <property type="project" value="UniProtKB-KW"/>
</dbReference>
<keyword evidence="4" id="KW-0233">DNA recombination</keyword>
<comment type="similarity">
    <text evidence="1">In the C-terminal section; belongs to the transposase 35 family.</text>
</comment>
<evidence type="ECO:0000259" key="6">
    <source>
        <dbReference type="Pfam" id="PF07282"/>
    </source>
</evidence>
<evidence type="ECO:0000256" key="3">
    <source>
        <dbReference type="ARBA" id="ARBA00023125"/>
    </source>
</evidence>
<dbReference type="Proteomes" id="UP000271125">
    <property type="component" value="Unassembled WGS sequence"/>
</dbReference>
<dbReference type="AlphaFoldDB" id="A0A660SI07"/>
<evidence type="ECO:0000256" key="1">
    <source>
        <dbReference type="ARBA" id="ARBA00008761"/>
    </source>
</evidence>
<evidence type="ECO:0000313" key="8">
    <source>
        <dbReference type="Proteomes" id="UP000271125"/>
    </source>
</evidence>
<keyword evidence="2" id="KW-0815">Transposition</keyword>
<evidence type="ECO:0008006" key="9">
    <source>
        <dbReference type="Google" id="ProtNLM"/>
    </source>
</evidence>
<dbReference type="GO" id="GO:0003677">
    <property type="term" value="F:DNA binding"/>
    <property type="evidence" value="ECO:0007669"/>
    <property type="project" value="UniProtKB-KW"/>
</dbReference>
<evidence type="ECO:0000259" key="5">
    <source>
        <dbReference type="Pfam" id="PF01385"/>
    </source>
</evidence>
<dbReference type="InterPro" id="IPR001959">
    <property type="entry name" value="Transposase"/>
</dbReference>
<dbReference type="NCBIfam" id="TIGR01766">
    <property type="entry name" value="IS200/IS605 family accessory protein TnpB-like domain"/>
    <property type="match status" value="1"/>
</dbReference>
<dbReference type="GO" id="GO:0006310">
    <property type="term" value="P:DNA recombination"/>
    <property type="evidence" value="ECO:0007669"/>
    <property type="project" value="UniProtKB-KW"/>
</dbReference>
<comment type="caution">
    <text evidence="7">The sequence shown here is derived from an EMBL/GenBank/DDBJ whole genome shotgun (WGS) entry which is preliminary data.</text>
</comment>
<dbReference type="PANTHER" id="PTHR36172">
    <property type="match status" value="1"/>
</dbReference>
<dbReference type="PANTHER" id="PTHR36172:SF1">
    <property type="entry name" value="RESOLVASE-RELATED"/>
    <property type="match status" value="1"/>
</dbReference>
<dbReference type="Pfam" id="PF01385">
    <property type="entry name" value="OrfB_IS605"/>
    <property type="match status" value="1"/>
</dbReference>
<reference evidence="7 8" key="1">
    <citation type="submission" date="2018-06" db="EMBL/GenBank/DDBJ databases">
        <title>Extensive metabolic versatility and redundancy in microbially diverse, dynamic hydrothermal sediments.</title>
        <authorList>
            <person name="Dombrowski N."/>
            <person name="Teske A."/>
            <person name="Baker B.J."/>
        </authorList>
    </citation>
    <scope>NUCLEOTIDE SEQUENCE [LARGE SCALE GENOMIC DNA]</scope>
    <source>
        <strain evidence="7">B10_G13</strain>
    </source>
</reference>
<dbReference type="InterPro" id="IPR051491">
    <property type="entry name" value="Recombinase/Transposase-rel"/>
</dbReference>
<sequence>MGIEKFLVDRDGRAVEYPKFIDKTIERIKRIQKDLSRNKKGSKNYEKCKKRLVKLYDKLNNQRKDFLHKLSKYYADNYKVIYVKDLNIRGLVRKGKANTLHRHILDASWGEFIRKLSYKVEGTGRAVVKVSPHTTSKRCARCGAIVDIKLSDRVFRCPVCGWTADRDYNASLNILKAGSGRPAVPVEREPLLQTLSYKDVVLGQNLSMKQEAPCVSKG</sequence>
<keyword evidence="3" id="KW-0238">DNA-binding</keyword>
<name>A0A660SI07_UNCT6</name>
<feature type="domain" description="Probable transposase IS891/IS1136/IS1341" evidence="5">
    <location>
        <begin position="1"/>
        <end position="93"/>
    </location>
</feature>